<evidence type="ECO:0000313" key="3">
    <source>
        <dbReference type="Proteomes" id="UP001497623"/>
    </source>
</evidence>
<name>A0AAV2R037_MEGNR</name>
<evidence type="ECO:0000256" key="1">
    <source>
        <dbReference type="SAM" id="MobiDB-lite"/>
    </source>
</evidence>
<feature type="compositionally biased region" description="Acidic residues" evidence="1">
    <location>
        <begin position="252"/>
        <end position="282"/>
    </location>
</feature>
<feature type="compositionally biased region" description="Acidic residues" evidence="1">
    <location>
        <begin position="138"/>
        <end position="190"/>
    </location>
</feature>
<sequence length="389" mass="43576">MEVCGSEVLTSPMTNQGEHSDLEKVSSIDPCSMTASMELKVGITREGNQHSQQLPSPQEHLNNVPEPGDIPSRSPSMATEADARVGQAGEAEHNGHLGNDEEDDINGSHGDEEEEERDGQDQSYSGYEPRSQQHQPDEGDEEIQCDDETQEGDQCDDDMQEGDQCDDDTQEGDEQEDSQGEINLESEMDDSVLSTGSPDKQSDERGENSDSNLRHDHLHNNYDSEYQNSEYHNEDSVQLDENSLRQEHKYEPDDEDSVLVDDEGEEGDGDGDLANESYDDSEYPITDSNFPDGTEIPRRGRGRPRGSKNRSDGSGRGRGRGFKFRRLSEDRTCTAYDLRNIPDPFNCQRRGRPRSRFIVDLGEQNHEAWTKAKEELNISDAELTTLLLS</sequence>
<evidence type="ECO:0000313" key="2">
    <source>
        <dbReference type="EMBL" id="CAL4105985.1"/>
    </source>
</evidence>
<feature type="compositionally biased region" description="Polar residues" evidence="1">
    <location>
        <begin position="121"/>
        <end position="134"/>
    </location>
</feature>
<proteinExistence type="predicted"/>
<feature type="compositionally biased region" description="Acidic residues" evidence="1">
    <location>
        <begin position="100"/>
        <end position="118"/>
    </location>
</feature>
<feature type="compositionally biased region" description="Basic and acidic residues" evidence="1">
    <location>
        <begin position="90"/>
        <end position="99"/>
    </location>
</feature>
<keyword evidence="3" id="KW-1185">Reference proteome</keyword>
<dbReference type="Proteomes" id="UP001497623">
    <property type="component" value="Unassembled WGS sequence"/>
</dbReference>
<comment type="caution">
    <text evidence="2">The sequence shown here is derived from an EMBL/GenBank/DDBJ whole genome shotgun (WGS) entry which is preliminary data.</text>
</comment>
<reference evidence="2 3" key="1">
    <citation type="submission" date="2024-05" db="EMBL/GenBank/DDBJ databases">
        <authorList>
            <person name="Wallberg A."/>
        </authorList>
    </citation>
    <scope>NUCLEOTIDE SEQUENCE [LARGE SCALE GENOMIC DNA]</scope>
</reference>
<feature type="non-terminal residue" evidence="2">
    <location>
        <position position="389"/>
    </location>
</feature>
<dbReference type="EMBL" id="CAXKWB010012926">
    <property type="protein sequence ID" value="CAL4105985.1"/>
    <property type="molecule type" value="Genomic_DNA"/>
</dbReference>
<dbReference type="AlphaFoldDB" id="A0AAV2R037"/>
<accession>A0AAV2R037</accession>
<feature type="compositionally biased region" description="Polar residues" evidence="1">
    <location>
        <begin position="8"/>
        <end position="17"/>
    </location>
</feature>
<feature type="compositionally biased region" description="Basic residues" evidence="1">
    <location>
        <begin position="299"/>
        <end position="308"/>
    </location>
</feature>
<gene>
    <name evidence="2" type="ORF">MNOR_LOCUS18224</name>
</gene>
<protein>
    <submittedName>
        <fullName evidence="2">Uncharacterized protein</fullName>
    </submittedName>
</protein>
<organism evidence="2 3">
    <name type="scientific">Meganyctiphanes norvegica</name>
    <name type="common">Northern krill</name>
    <name type="synonym">Thysanopoda norvegica</name>
    <dbReference type="NCBI Taxonomy" id="48144"/>
    <lineage>
        <taxon>Eukaryota</taxon>
        <taxon>Metazoa</taxon>
        <taxon>Ecdysozoa</taxon>
        <taxon>Arthropoda</taxon>
        <taxon>Crustacea</taxon>
        <taxon>Multicrustacea</taxon>
        <taxon>Malacostraca</taxon>
        <taxon>Eumalacostraca</taxon>
        <taxon>Eucarida</taxon>
        <taxon>Euphausiacea</taxon>
        <taxon>Euphausiidae</taxon>
        <taxon>Meganyctiphanes</taxon>
    </lineage>
</organism>
<feature type="region of interest" description="Disordered" evidence="1">
    <location>
        <begin position="1"/>
        <end position="324"/>
    </location>
</feature>
<feature type="compositionally biased region" description="Basic and acidic residues" evidence="1">
    <location>
        <begin position="242"/>
        <end position="251"/>
    </location>
</feature>
<feature type="compositionally biased region" description="Basic and acidic residues" evidence="1">
    <location>
        <begin position="200"/>
        <end position="222"/>
    </location>
</feature>
<feature type="compositionally biased region" description="Polar residues" evidence="1">
    <location>
        <begin position="49"/>
        <end position="61"/>
    </location>
</feature>